<dbReference type="PANTHER" id="PTHR33336">
    <property type="entry name" value="QUINOL MONOOXYGENASE YGIN-RELATED"/>
    <property type="match status" value="1"/>
</dbReference>
<dbReference type="InterPro" id="IPR007138">
    <property type="entry name" value="ABM_dom"/>
</dbReference>
<dbReference type="Pfam" id="PF03992">
    <property type="entry name" value="ABM"/>
    <property type="match status" value="1"/>
</dbReference>
<sequence>MTPSLLRRVRAASDQSPALPARSFRRSALLLAGTIALLLASRPAAAQEPGKLVRLARLEIYPEQLPRYRAALREEIETSLRLEPGVLTLYAVAEKNAPTRITILEIYASQAAYEAHLKTSHFLKYKTGTQHMVKSLELTETEPLLPNVPVK</sequence>
<feature type="domain" description="ABM" evidence="1">
    <location>
        <begin position="52"/>
        <end position="143"/>
    </location>
</feature>
<proteinExistence type="predicted"/>
<dbReference type="PROSITE" id="PS51725">
    <property type="entry name" value="ABM"/>
    <property type="match status" value="1"/>
</dbReference>
<accession>A0A5R8WN94</accession>
<keyword evidence="2" id="KW-0560">Oxidoreductase</keyword>
<dbReference type="EMBL" id="VAJM01000008">
    <property type="protein sequence ID" value="TLM91218.1"/>
    <property type="molecule type" value="Genomic_DNA"/>
</dbReference>
<dbReference type="GO" id="GO:0004497">
    <property type="term" value="F:monooxygenase activity"/>
    <property type="evidence" value="ECO:0007669"/>
    <property type="project" value="UniProtKB-KW"/>
</dbReference>
<dbReference type="RefSeq" id="WP_138079490.1">
    <property type="nucleotide sequence ID" value="NZ_VAJM01000008.1"/>
</dbReference>
<name>A0A5R8WN94_9BACT</name>
<dbReference type="InterPro" id="IPR011008">
    <property type="entry name" value="Dimeric_a/b-barrel"/>
</dbReference>
<dbReference type="PANTHER" id="PTHR33336:SF3">
    <property type="entry name" value="ABM DOMAIN-CONTAINING PROTEIN"/>
    <property type="match status" value="1"/>
</dbReference>
<evidence type="ECO:0000313" key="3">
    <source>
        <dbReference type="Proteomes" id="UP000305517"/>
    </source>
</evidence>
<dbReference type="Proteomes" id="UP000305517">
    <property type="component" value="Unassembled WGS sequence"/>
</dbReference>
<keyword evidence="3" id="KW-1185">Reference proteome</keyword>
<dbReference type="OrthoDB" id="9812754at2"/>
<dbReference type="InterPro" id="IPR050744">
    <property type="entry name" value="AI-2_Isomerase_LsrG"/>
</dbReference>
<gene>
    <name evidence="2" type="ORF">FDY95_16640</name>
</gene>
<evidence type="ECO:0000313" key="2">
    <source>
        <dbReference type="EMBL" id="TLM91218.1"/>
    </source>
</evidence>
<organism evidence="2 3">
    <name type="scientific">Hymenobacter jeollabukensis</name>
    <dbReference type="NCBI Taxonomy" id="2025313"/>
    <lineage>
        <taxon>Bacteria</taxon>
        <taxon>Pseudomonadati</taxon>
        <taxon>Bacteroidota</taxon>
        <taxon>Cytophagia</taxon>
        <taxon>Cytophagales</taxon>
        <taxon>Hymenobacteraceae</taxon>
        <taxon>Hymenobacter</taxon>
    </lineage>
</organism>
<dbReference type="Gene3D" id="3.30.70.100">
    <property type="match status" value="1"/>
</dbReference>
<comment type="caution">
    <text evidence="2">The sequence shown here is derived from an EMBL/GenBank/DDBJ whole genome shotgun (WGS) entry which is preliminary data.</text>
</comment>
<dbReference type="AlphaFoldDB" id="A0A5R8WN94"/>
<protein>
    <submittedName>
        <fullName evidence="2">Antibiotic biosynthesis monooxygenase</fullName>
    </submittedName>
</protein>
<evidence type="ECO:0000259" key="1">
    <source>
        <dbReference type="PROSITE" id="PS51725"/>
    </source>
</evidence>
<keyword evidence="2" id="KW-0503">Monooxygenase</keyword>
<dbReference type="SUPFAM" id="SSF54909">
    <property type="entry name" value="Dimeric alpha+beta barrel"/>
    <property type="match status" value="1"/>
</dbReference>
<reference evidence="2 3" key="1">
    <citation type="submission" date="2019-05" db="EMBL/GenBank/DDBJ databases">
        <title>Hymenobacter edaphi sp. nov., isolated from abandoned arsenic-contaminated farmland soil.</title>
        <authorList>
            <person name="Nie L."/>
        </authorList>
    </citation>
    <scope>NUCLEOTIDE SEQUENCE [LARGE SCALE GENOMIC DNA]</scope>
    <source>
        <strain evidence="2 3">1-3-3-8</strain>
    </source>
</reference>